<reference evidence="1" key="1">
    <citation type="submission" date="2020-09" db="EMBL/GenBank/DDBJ databases">
        <title>Genome-Enabled Discovery of Anthraquinone Biosynthesis in Senna tora.</title>
        <authorList>
            <person name="Kang S.-H."/>
            <person name="Pandey R.P."/>
            <person name="Lee C.-M."/>
            <person name="Sim J.-S."/>
            <person name="Jeong J.-T."/>
            <person name="Choi B.-S."/>
            <person name="Jung M."/>
            <person name="Ginzburg D."/>
            <person name="Zhao K."/>
            <person name="Won S.Y."/>
            <person name="Oh T.-J."/>
            <person name="Yu Y."/>
            <person name="Kim N.-H."/>
            <person name="Lee O.R."/>
            <person name="Lee T.-H."/>
            <person name="Bashyal P."/>
            <person name="Kim T.-S."/>
            <person name="Lee W.-H."/>
            <person name="Kawkins C."/>
            <person name="Kim C.-K."/>
            <person name="Kim J.S."/>
            <person name="Ahn B.O."/>
            <person name="Rhee S.Y."/>
            <person name="Sohng J.K."/>
        </authorList>
    </citation>
    <scope>NUCLEOTIDE SEQUENCE</scope>
    <source>
        <tissue evidence="1">Leaf</tissue>
    </source>
</reference>
<evidence type="ECO:0000313" key="1">
    <source>
        <dbReference type="EMBL" id="KAF7811120.1"/>
    </source>
</evidence>
<keyword evidence="1" id="KW-0808">Transferase</keyword>
<organism evidence="1 2">
    <name type="scientific">Senna tora</name>
    <dbReference type="NCBI Taxonomy" id="362788"/>
    <lineage>
        <taxon>Eukaryota</taxon>
        <taxon>Viridiplantae</taxon>
        <taxon>Streptophyta</taxon>
        <taxon>Embryophyta</taxon>
        <taxon>Tracheophyta</taxon>
        <taxon>Spermatophyta</taxon>
        <taxon>Magnoliopsida</taxon>
        <taxon>eudicotyledons</taxon>
        <taxon>Gunneridae</taxon>
        <taxon>Pentapetalae</taxon>
        <taxon>rosids</taxon>
        <taxon>fabids</taxon>
        <taxon>Fabales</taxon>
        <taxon>Fabaceae</taxon>
        <taxon>Caesalpinioideae</taxon>
        <taxon>Cassia clade</taxon>
        <taxon>Senna</taxon>
    </lineage>
</organism>
<dbReference type="AlphaFoldDB" id="A0A834SVM9"/>
<dbReference type="Proteomes" id="UP000634136">
    <property type="component" value="Unassembled WGS sequence"/>
</dbReference>
<protein>
    <submittedName>
        <fullName evidence="1">Putative cysteine-rich receptor-like protein kinase 9</fullName>
    </submittedName>
</protein>
<name>A0A834SVM9_9FABA</name>
<gene>
    <name evidence="1" type="ORF">G2W53_032096</name>
</gene>
<sequence length="176" mass="19032">MSIVHCSNPYRVWSPNFTSPVANFFDVSELAASCAKSFNKLNNVSLKLFKSEPEMFFPSTKFSPALRNLLGGDGDTVLTHGGVEVAAAQEKPVDGVGGSEAHDGHVIPVFLGRVCGEGIEKDIEIVMKLAIRSISAIICARMSKIEKMVVIVMRLGGVGEDCCEAHEHVSLIWDLI</sequence>
<proteinExistence type="predicted"/>
<dbReference type="GO" id="GO:0016301">
    <property type="term" value="F:kinase activity"/>
    <property type="evidence" value="ECO:0007669"/>
    <property type="project" value="UniProtKB-KW"/>
</dbReference>
<comment type="caution">
    <text evidence="1">The sequence shown here is derived from an EMBL/GenBank/DDBJ whole genome shotgun (WGS) entry which is preliminary data.</text>
</comment>
<evidence type="ECO:0000313" key="2">
    <source>
        <dbReference type="Proteomes" id="UP000634136"/>
    </source>
</evidence>
<keyword evidence="2" id="KW-1185">Reference proteome</keyword>
<keyword evidence="1" id="KW-0675">Receptor</keyword>
<accession>A0A834SVM9</accession>
<dbReference type="EMBL" id="JAAIUW010000010">
    <property type="protein sequence ID" value="KAF7811120.1"/>
    <property type="molecule type" value="Genomic_DNA"/>
</dbReference>
<keyword evidence="1" id="KW-0418">Kinase</keyword>